<organism evidence="4">
    <name type="scientific">Chlamydomonas leiostraca</name>
    <dbReference type="NCBI Taxonomy" id="1034604"/>
    <lineage>
        <taxon>Eukaryota</taxon>
        <taxon>Viridiplantae</taxon>
        <taxon>Chlorophyta</taxon>
        <taxon>core chlorophytes</taxon>
        <taxon>Chlorophyceae</taxon>
        <taxon>CS clade</taxon>
        <taxon>Chlamydomonadales</taxon>
        <taxon>Chlamydomonadaceae</taxon>
        <taxon>Chlamydomonas</taxon>
    </lineage>
</organism>
<dbReference type="InterPro" id="IPR013766">
    <property type="entry name" value="Thioredoxin_domain"/>
</dbReference>
<dbReference type="EMBL" id="HBFB01016750">
    <property type="protein sequence ID" value="CAD8680039.1"/>
    <property type="molecule type" value="Transcribed_RNA"/>
</dbReference>
<reference evidence="4" key="1">
    <citation type="submission" date="2021-01" db="EMBL/GenBank/DDBJ databases">
        <authorList>
            <person name="Corre E."/>
            <person name="Pelletier E."/>
            <person name="Niang G."/>
            <person name="Scheremetjew M."/>
            <person name="Finn R."/>
            <person name="Kale V."/>
            <person name="Holt S."/>
            <person name="Cochrane G."/>
            <person name="Meng A."/>
            <person name="Brown T."/>
            <person name="Cohen L."/>
        </authorList>
    </citation>
    <scope>NUCLEOTIDE SEQUENCE</scope>
    <source>
        <strain evidence="4">SAG 11-49</strain>
    </source>
</reference>
<accession>A0A7S0WRM6</accession>
<evidence type="ECO:0000259" key="3">
    <source>
        <dbReference type="Pfam" id="PF00085"/>
    </source>
</evidence>
<feature type="region of interest" description="Disordered" evidence="1">
    <location>
        <begin position="261"/>
        <end position="283"/>
    </location>
</feature>
<keyword evidence="2" id="KW-0812">Transmembrane</keyword>
<dbReference type="Pfam" id="PF00085">
    <property type="entry name" value="Thioredoxin"/>
    <property type="match status" value="1"/>
</dbReference>
<feature type="compositionally biased region" description="Low complexity" evidence="1">
    <location>
        <begin position="265"/>
        <end position="274"/>
    </location>
</feature>
<feature type="transmembrane region" description="Helical" evidence="2">
    <location>
        <begin position="7"/>
        <end position="29"/>
    </location>
</feature>
<dbReference type="Gene3D" id="3.40.30.10">
    <property type="entry name" value="Glutaredoxin"/>
    <property type="match status" value="1"/>
</dbReference>
<keyword evidence="2" id="KW-1133">Transmembrane helix</keyword>
<dbReference type="InterPro" id="IPR036249">
    <property type="entry name" value="Thioredoxin-like_sf"/>
</dbReference>
<dbReference type="SUPFAM" id="SSF52833">
    <property type="entry name" value="Thioredoxin-like"/>
    <property type="match status" value="1"/>
</dbReference>
<gene>
    <name evidence="4" type="ORF">CLEI1391_LOCUS9361</name>
</gene>
<feature type="domain" description="Thioredoxin" evidence="3">
    <location>
        <begin position="137"/>
        <end position="234"/>
    </location>
</feature>
<proteinExistence type="predicted"/>
<evidence type="ECO:0000256" key="2">
    <source>
        <dbReference type="SAM" id="Phobius"/>
    </source>
</evidence>
<evidence type="ECO:0000313" key="4">
    <source>
        <dbReference type="EMBL" id="CAD8680039.1"/>
    </source>
</evidence>
<dbReference type="AlphaFoldDB" id="A0A7S0WRM6"/>
<sequence>MGATNRAFSLLMSEYYLANAVVILSYLWFRSKHTGTQVNIKNPVNIHPMFSSLHSSSFDTLEGQIFTTLLITAAFRTFRATSLEAYFASACGFCQLFVLIITAVTDVVVGIQYAMALMIIIMVCNQPTYTGPDQVNALTPITFHEITKKDNTDGITHVVLFYASWSSRCRQTYSLFAELSNRFSADKIQFSKLDIGTWPREAKLQNIDLSAGSAQVPSVIMYEKGHEVARVPSNTKAAIRVATKRAFTKSDLIKGLELEKRHAKATGAAGAASGDKAEGKKKK</sequence>
<name>A0A7S0WRM6_9CHLO</name>
<protein>
    <recommendedName>
        <fullName evidence="3">Thioredoxin domain-containing protein</fullName>
    </recommendedName>
</protein>
<evidence type="ECO:0000256" key="1">
    <source>
        <dbReference type="SAM" id="MobiDB-lite"/>
    </source>
</evidence>
<keyword evidence="2" id="KW-0472">Membrane</keyword>